<name>A0A2Z3YM87_9CORY</name>
<dbReference type="Proteomes" id="UP000247696">
    <property type="component" value="Chromosome"/>
</dbReference>
<sequence>MTKRVPAAVILAVVVPLPLILSGCSGDGSGGDVVTVTATAPASSPVSSTSTGPSPTLGEPAGAPRQNPDVPEIVEQPEVMDTPEDVPGDVPARDGEDSAGYGSVPQGPQLGDACIGADIGVRSVAADGTGIICDNYSWQVDNGQTPTHPWVDGQIEWSNCIAEKTVEECRDELN</sequence>
<feature type="compositionally biased region" description="Low complexity" evidence="1">
    <location>
        <begin position="40"/>
        <end position="56"/>
    </location>
</feature>
<evidence type="ECO:0000313" key="3">
    <source>
        <dbReference type="EMBL" id="AWT24898.1"/>
    </source>
</evidence>
<dbReference type="STRING" id="1737425.GCA_900049755_01846"/>
<evidence type="ECO:0000256" key="2">
    <source>
        <dbReference type="SAM" id="SignalP"/>
    </source>
</evidence>
<gene>
    <name evidence="3" type="ORF">Csp1_00610</name>
</gene>
<evidence type="ECO:0000256" key="1">
    <source>
        <dbReference type="SAM" id="MobiDB-lite"/>
    </source>
</evidence>
<accession>A0A2Z3YM87</accession>
<feature type="signal peptide" evidence="2">
    <location>
        <begin position="1"/>
        <end position="21"/>
    </location>
</feature>
<dbReference type="PROSITE" id="PS51257">
    <property type="entry name" value="PROKAR_LIPOPROTEIN"/>
    <property type="match status" value="1"/>
</dbReference>
<keyword evidence="2" id="KW-0732">Signal</keyword>
<keyword evidence="4" id="KW-1185">Reference proteome</keyword>
<dbReference type="RefSeq" id="WP_227871111.1">
    <property type="nucleotide sequence ID" value="NZ_CP024988.1"/>
</dbReference>
<reference evidence="4" key="1">
    <citation type="submission" date="2017-11" db="EMBL/GenBank/DDBJ databases">
        <title>Otitis media/interna in a cat caused by the recently described species Corynebacterium provencense.</title>
        <authorList>
            <person name="Kittl S."/>
            <person name="Brodard I."/>
            <person name="Rychener L."/>
            <person name="Jores J."/>
            <person name="Roosje P."/>
            <person name="Gobeli Brawand S."/>
        </authorList>
    </citation>
    <scope>NUCLEOTIDE SEQUENCE [LARGE SCALE GENOMIC DNA]</scope>
    <source>
        <strain evidence="4">17KM38</strain>
    </source>
</reference>
<dbReference type="EMBL" id="CP024988">
    <property type="protein sequence ID" value="AWT24898.1"/>
    <property type="molecule type" value="Genomic_DNA"/>
</dbReference>
<feature type="region of interest" description="Disordered" evidence="1">
    <location>
        <begin position="40"/>
        <end position="107"/>
    </location>
</feature>
<organism evidence="3 4">
    <name type="scientific">Corynebacterium provencense</name>
    <dbReference type="NCBI Taxonomy" id="1737425"/>
    <lineage>
        <taxon>Bacteria</taxon>
        <taxon>Bacillati</taxon>
        <taxon>Actinomycetota</taxon>
        <taxon>Actinomycetes</taxon>
        <taxon>Mycobacteriales</taxon>
        <taxon>Corynebacteriaceae</taxon>
        <taxon>Corynebacterium</taxon>
    </lineage>
</organism>
<dbReference type="AlphaFoldDB" id="A0A2Z3YM87"/>
<dbReference type="KEGG" id="cpre:Csp1_00610"/>
<evidence type="ECO:0000313" key="4">
    <source>
        <dbReference type="Proteomes" id="UP000247696"/>
    </source>
</evidence>
<feature type="chain" id="PRO_5038449022" description="Secreted protein" evidence="2">
    <location>
        <begin position="22"/>
        <end position="174"/>
    </location>
</feature>
<evidence type="ECO:0008006" key="5">
    <source>
        <dbReference type="Google" id="ProtNLM"/>
    </source>
</evidence>
<proteinExistence type="predicted"/>
<protein>
    <recommendedName>
        <fullName evidence="5">Secreted protein</fullName>
    </recommendedName>
</protein>